<protein>
    <submittedName>
        <fullName evidence="1">Uncharacterized protein</fullName>
    </submittedName>
</protein>
<gene>
    <name evidence="1" type="ORF">N825_28675</name>
</gene>
<name>W9GUI3_9PROT</name>
<sequence length="87" mass="9828">MSDGARYVVERFPDLANAVKQYSSDNRFFHGLCEDYGAAVEALRQCETVYSPAAFERAEACRALILDLEREILLELHQWNDASGRSA</sequence>
<dbReference type="RefSeq" id="WP_157619698.1">
    <property type="nucleotide sequence ID" value="NZ_AVFL01000046.1"/>
</dbReference>
<keyword evidence="2" id="KW-1185">Reference proteome</keyword>
<dbReference type="OrthoDB" id="7366121at2"/>
<evidence type="ECO:0000313" key="1">
    <source>
        <dbReference type="EMBL" id="EWY36321.1"/>
    </source>
</evidence>
<organism evidence="1 2">
    <name type="scientific">Skermanella stibiiresistens SB22</name>
    <dbReference type="NCBI Taxonomy" id="1385369"/>
    <lineage>
        <taxon>Bacteria</taxon>
        <taxon>Pseudomonadati</taxon>
        <taxon>Pseudomonadota</taxon>
        <taxon>Alphaproteobacteria</taxon>
        <taxon>Rhodospirillales</taxon>
        <taxon>Azospirillaceae</taxon>
        <taxon>Skermanella</taxon>
    </lineage>
</organism>
<dbReference type="AlphaFoldDB" id="W9GUI3"/>
<dbReference type="Proteomes" id="UP000019486">
    <property type="component" value="Unassembled WGS sequence"/>
</dbReference>
<evidence type="ECO:0000313" key="2">
    <source>
        <dbReference type="Proteomes" id="UP000019486"/>
    </source>
</evidence>
<reference evidence="1 2" key="1">
    <citation type="submission" date="2013-08" db="EMBL/GenBank/DDBJ databases">
        <title>The genome sequence of Skermanella stibiiresistens.</title>
        <authorList>
            <person name="Zhu W."/>
            <person name="Wang G."/>
        </authorList>
    </citation>
    <scope>NUCLEOTIDE SEQUENCE [LARGE SCALE GENOMIC DNA]</scope>
    <source>
        <strain evidence="1 2">SB22</strain>
    </source>
</reference>
<dbReference type="EMBL" id="AVFL01000046">
    <property type="protein sequence ID" value="EWY36321.1"/>
    <property type="molecule type" value="Genomic_DNA"/>
</dbReference>
<accession>W9GUI3</accession>
<proteinExistence type="predicted"/>
<comment type="caution">
    <text evidence="1">The sequence shown here is derived from an EMBL/GenBank/DDBJ whole genome shotgun (WGS) entry which is preliminary data.</text>
</comment>